<dbReference type="GO" id="GO:0005829">
    <property type="term" value="C:cytosol"/>
    <property type="evidence" value="ECO:0007669"/>
    <property type="project" value="TreeGrafter"/>
</dbReference>
<dbReference type="RefSeq" id="WP_075817322.1">
    <property type="nucleotide sequence ID" value="NZ_CAJUTZ010000041.1"/>
</dbReference>
<keyword evidence="2" id="KW-1185">Reference proteome</keyword>
<evidence type="ECO:0008006" key="3">
    <source>
        <dbReference type="Google" id="ProtNLM"/>
    </source>
</evidence>
<dbReference type="PANTHER" id="PTHR10000:SF8">
    <property type="entry name" value="HAD SUPERFAMILY HYDROLASE-LIKE, TYPE 3"/>
    <property type="match status" value="1"/>
</dbReference>
<dbReference type="Gene3D" id="3.40.50.1000">
    <property type="entry name" value="HAD superfamily/HAD-like"/>
    <property type="match status" value="1"/>
</dbReference>
<dbReference type="AlphaFoldDB" id="A0A1U7NJE4"/>
<dbReference type="SUPFAM" id="SSF56784">
    <property type="entry name" value="HAD-like"/>
    <property type="match status" value="1"/>
</dbReference>
<dbReference type="Pfam" id="PF08282">
    <property type="entry name" value="Hydrolase_3"/>
    <property type="match status" value="1"/>
</dbReference>
<organism evidence="1 2">
    <name type="scientific">Ileibacterium valens</name>
    <dbReference type="NCBI Taxonomy" id="1862668"/>
    <lineage>
        <taxon>Bacteria</taxon>
        <taxon>Bacillati</taxon>
        <taxon>Bacillota</taxon>
        <taxon>Erysipelotrichia</taxon>
        <taxon>Erysipelotrichales</taxon>
        <taxon>Erysipelotrichaceae</taxon>
        <taxon>Ileibacterium</taxon>
    </lineage>
</organism>
<sequence>MKQAKRIRAIVADLDNTLVNQFGDISRNNAAILRQMNEEGVIVGLATGRKANESSKLLDFWRLGHAVSFIVGSNGCDYINLRTRRHIQENYLTEKDLRLFSEEFKRETAGWGVRHHDCFYCNKMTFWIELYCLMHHLKPVVDAFDALTGDEFSRILIIASPSTNKKIFLKWNLKHFKAMPMGKMVIEVVKPQVSKYEGLKYALEDFELEPAEVMTFGDDYNDIELIRRTEGIAMKNAVEPLVEVARGKTKYSGAQDGVAYHLNALLIGDEYIFGDEQEEEEPALVAEKEEIIEEVPYDDDFLI</sequence>
<dbReference type="GO" id="GO:0016791">
    <property type="term" value="F:phosphatase activity"/>
    <property type="evidence" value="ECO:0007669"/>
    <property type="project" value="TreeGrafter"/>
</dbReference>
<dbReference type="PANTHER" id="PTHR10000">
    <property type="entry name" value="PHOSPHOSERINE PHOSPHATASE"/>
    <property type="match status" value="1"/>
</dbReference>
<reference evidence="1 2" key="1">
    <citation type="submission" date="2016-11" db="EMBL/GenBank/DDBJ databases">
        <title>Description of two novel members of the family Erysipelotrichaceae: Ileibacterium lipovorans gen. nov., sp. nov. and Dubosiella newyorkensis, gen. nov., sp. nov.</title>
        <authorList>
            <person name="Cox L.M."/>
            <person name="Sohn J."/>
            <person name="Tyrrell K.L."/>
            <person name="Citron D.M."/>
            <person name="Lawson P.A."/>
            <person name="Patel N.B."/>
            <person name="Iizumi T."/>
            <person name="Perez-Perez G.I."/>
            <person name="Goldstein E.J."/>
            <person name="Blaser M.J."/>
        </authorList>
    </citation>
    <scope>NUCLEOTIDE SEQUENCE [LARGE SCALE GENOMIC DNA]</scope>
    <source>
        <strain evidence="1 2">NYU-BL-A3</strain>
    </source>
</reference>
<proteinExistence type="predicted"/>
<dbReference type="InterPro" id="IPR023214">
    <property type="entry name" value="HAD_sf"/>
</dbReference>
<evidence type="ECO:0000313" key="2">
    <source>
        <dbReference type="Proteomes" id="UP000186341"/>
    </source>
</evidence>
<dbReference type="InterPro" id="IPR006379">
    <property type="entry name" value="HAD-SF_hydro_IIB"/>
</dbReference>
<dbReference type="Gene3D" id="3.30.1240.10">
    <property type="match status" value="1"/>
</dbReference>
<dbReference type="Proteomes" id="UP000186341">
    <property type="component" value="Unassembled WGS sequence"/>
</dbReference>
<protein>
    <recommendedName>
        <fullName evidence="3">Haloacid dehalogenase</fullName>
    </recommendedName>
</protein>
<dbReference type="InterPro" id="IPR036412">
    <property type="entry name" value="HAD-like_sf"/>
</dbReference>
<dbReference type="NCBIfam" id="TIGR01484">
    <property type="entry name" value="HAD-SF-IIB"/>
    <property type="match status" value="1"/>
</dbReference>
<accession>A0A1U7NJE4</accession>
<gene>
    <name evidence="1" type="ORF">BO222_00175</name>
</gene>
<comment type="caution">
    <text evidence="1">The sequence shown here is derived from an EMBL/GenBank/DDBJ whole genome shotgun (WGS) entry which is preliminary data.</text>
</comment>
<evidence type="ECO:0000313" key="1">
    <source>
        <dbReference type="EMBL" id="OLU43363.1"/>
    </source>
</evidence>
<dbReference type="OrthoDB" id="9781413at2"/>
<name>A0A1U7NJE4_9FIRM</name>
<dbReference type="GO" id="GO:0000287">
    <property type="term" value="F:magnesium ion binding"/>
    <property type="evidence" value="ECO:0007669"/>
    <property type="project" value="TreeGrafter"/>
</dbReference>
<dbReference type="GeneID" id="82201668"/>
<dbReference type="EMBL" id="MPJW01000009">
    <property type="protein sequence ID" value="OLU43363.1"/>
    <property type="molecule type" value="Genomic_DNA"/>
</dbReference>